<keyword evidence="1" id="KW-0934">Plastid</keyword>
<sequence length="311" mass="36501">MSIQNVSKQDFISNLAKSRNHQIVSGNYKHCKSEFKFKCLLHNQTYTTTYNNYKRSKYGLSCCSSLKGQKRPKCVKQKIAKALKGQTKKSISWLKNLKGNRHPAYKHGHGNSRAQTQEELLKLKEWKKSVLRAYNYQCFVTGKKKTSNDPLVIHHLDSWDSYENRRYDIHNGVVILKSIHSTFHNLYGFGKNTALQFETFLYKNYNIQSFPWKYGNHEPSLCIKSDKMTHQTFCEKKEIEFNHLFQSRKHTKLSGKYLKYDSPLLLFCTIHQKTTQTTYFNYKKSKWGCLCCAREKQSKAVSKANRLRSAF</sequence>
<accession>A0A1B2RZ98</accession>
<dbReference type="AlphaFoldDB" id="A0A1B2RZ98"/>
<geneLocation type="chloroplast" evidence="1"/>
<organism evidence="1">
    <name type="scientific">Gloeotilopsis planctonica</name>
    <dbReference type="NCBI Taxonomy" id="34157"/>
    <lineage>
        <taxon>Eukaryota</taxon>
        <taxon>Viridiplantae</taxon>
        <taxon>Chlorophyta</taxon>
        <taxon>core chlorophytes</taxon>
        <taxon>Ulvophyceae</taxon>
        <taxon>OUU clade</taxon>
        <taxon>Ulotrichales</taxon>
        <taxon>Ulotrichaceae</taxon>
        <taxon>Gloeotilopsis</taxon>
    </lineage>
</organism>
<dbReference type="GO" id="GO:0004519">
    <property type="term" value="F:endonuclease activity"/>
    <property type="evidence" value="ECO:0007669"/>
    <property type="project" value="UniProtKB-KW"/>
</dbReference>
<reference evidence="1" key="1">
    <citation type="journal article" date="2016" name="Genome Biol. Evol.">
        <title>Mitochondrion-to-Chloroplast DNA Transfers and Intragenomic Proliferation of Chloroplast Group II Introns in Gloeotilopsis Green Algae (Ulotrichales, Ulvophyceae).</title>
        <authorList>
            <person name="Turmel M."/>
            <person name="Otis C."/>
            <person name="Lemieux C."/>
        </authorList>
    </citation>
    <scope>NUCLEOTIDE SEQUENCE</scope>
</reference>
<keyword evidence="1" id="KW-0540">Nuclease</keyword>
<name>A0A1B2RZ98_9CHLO</name>
<keyword evidence="1" id="KW-0378">Hydrolase</keyword>
<keyword evidence="1" id="KW-0255">Endonuclease</keyword>
<evidence type="ECO:0000313" key="1">
    <source>
        <dbReference type="EMBL" id="AOC61649.1"/>
    </source>
</evidence>
<gene>
    <name evidence="1" type="primary">orf311</name>
</gene>
<protein>
    <submittedName>
        <fullName evidence="1">Putative H-N-H homing endonuclease</fullName>
    </submittedName>
</protein>
<keyword evidence="1" id="KW-0150">Chloroplast</keyword>
<dbReference type="EMBL" id="KX306824">
    <property type="protein sequence ID" value="AOC61649.1"/>
    <property type="molecule type" value="Genomic_DNA"/>
</dbReference>
<proteinExistence type="predicted"/>